<dbReference type="InterPro" id="IPR044742">
    <property type="entry name" value="DEAD/DEAH_RhlB"/>
</dbReference>
<dbReference type="OrthoDB" id="9805696at2"/>
<dbReference type="InterPro" id="IPR011545">
    <property type="entry name" value="DEAD/DEAH_box_helicase_dom"/>
</dbReference>
<keyword evidence="4" id="KW-0067">ATP-binding</keyword>
<dbReference type="GO" id="GO:0005524">
    <property type="term" value="F:ATP binding"/>
    <property type="evidence" value="ECO:0007669"/>
    <property type="project" value="UniProtKB-KW"/>
</dbReference>
<dbReference type="PROSITE" id="PS51192">
    <property type="entry name" value="HELICASE_ATP_BIND_1"/>
    <property type="match status" value="1"/>
</dbReference>
<dbReference type="AlphaFoldDB" id="A0A1R3XBW0"/>
<gene>
    <name evidence="9" type="ORF">SAMN05421849_2523</name>
</gene>
<dbReference type="SMART" id="SM00487">
    <property type="entry name" value="DEXDc"/>
    <property type="match status" value="1"/>
</dbReference>
<feature type="domain" description="Helicase C-terminal" evidence="8">
    <location>
        <begin position="279"/>
        <end position="448"/>
    </location>
</feature>
<dbReference type="GO" id="GO:0016787">
    <property type="term" value="F:hydrolase activity"/>
    <property type="evidence" value="ECO:0007669"/>
    <property type="project" value="UniProtKB-KW"/>
</dbReference>
<protein>
    <submittedName>
        <fullName evidence="9">ATP-dependent RNA helicase RhlE</fullName>
    </submittedName>
</protein>
<evidence type="ECO:0000259" key="8">
    <source>
        <dbReference type="PROSITE" id="PS51194"/>
    </source>
</evidence>
<dbReference type="Pfam" id="PF00270">
    <property type="entry name" value="DEAD"/>
    <property type="match status" value="1"/>
</dbReference>
<dbReference type="EMBL" id="FTPS01000003">
    <property type="protein sequence ID" value="SIT87029.1"/>
    <property type="molecule type" value="Genomic_DNA"/>
</dbReference>
<dbReference type="SMART" id="SM00490">
    <property type="entry name" value="HELICc"/>
    <property type="match status" value="1"/>
</dbReference>
<evidence type="ECO:0000313" key="9">
    <source>
        <dbReference type="EMBL" id="SIT87029.1"/>
    </source>
</evidence>
<dbReference type="Proteomes" id="UP000192455">
    <property type="component" value="Unassembled WGS sequence"/>
</dbReference>
<dbReference type="STRING" id="515897.SAMN05421849_2523"/>
<dbReference type="InterPro" id="IPR014001">
    <property type="entry name" value="Helicase_ATP-bd"/>
</dbReference>
<keyword evidence="2" id="KW-0378">Hydrolase</keyword>
<evidence type="ECO:0000256" key="4">
    <source>
        <dbReference type="ARBA" id="ARBA00022840"/>
    </source>
</evidence>
<dbReference type="PROSITE" id="PS51194">
    <property type="entry name" value="HELICASE_CTER"/>
    <property type="match status" value="1"/>
</dbReference>
<proteinExistence type="inferred from homology"/>
<accession>A0A1R3XBW0</accession>
<feature type="compositionally biased region" description="Basic residues" evidence="6">
    <location>
        <begin position="26"/>
        <end position="35"/>
    </location>
</feature>
<feature type="compositionally biased region" description="Low complexity" evidence="6">
    <location>
        <begin position="36"/>
        <end position="47"/>
    </location>
</feature>
<evidence type="ECO:0000256" key="2">
    <source>
        <dbReference type="ARBA" id="ARBA00022801"/>
    </source>
</evidence>
<dbReference type="InterPro" id="IPR027417">
    <property type="entry name" value="P-loop_NTPase"/>
</dbReference>
<dbReference type="SUPFAM" id="SSF52540">
    <property type="entry name" value="P-loop containing nucleoside triphosphate hydrolases"/>
    <property type="match status" value="1"/>
</dbReference>
<dbReference type="GO" id="GO:0005829">
    <property type="term" value="C:cytosol"/>
    <property type="evidence" value="ECO:0007669"/>
    <property type="project" value="TreeGrafter"/>
</dbReference>
<feature type="region of interest" description="Disordered" evidence="6">
    <location>
        <begin position="19"/>
        <end position="55"/>
    </location>
</feature>
<organism evidence="9 10">
    <name type="scientific">Pontibaca methylaminivorans</name>
    <dbReference type="NCBI Taxonomy" id="515897"/>
    <lineage>
        <taxon>Bacteria</taxon>
        <taxon>Pseudomonadati</taxon>
        <taxon>Pseudomonadota</taxon>
        <taxon>Alphaproteobacteria</taxon>
        <taxon>Rhodobacterales</taxon>
        <taxon>Roseobacteraceae</taxon>
        <taxon>Pontibaca</taxon>
    </lineage>
</organism>
<reference evidence="9 10" key="1">
    <citation type="submission" date="2017-01" db="EMBL/GenBank/DDBJ databases">
        <authorList>
            <person name="Mah S.A."/>
            <person name="Swanson W.J."/>
            <person name="Moy G.W."/>
            <person name="Vacquier V.D."/>
        </authorList>
    </citation>
    <scope>NUCLEOTIDE SEQUENCE [LARGE SCALE GENOMIC DNA]</scope>
    <source>
        <strain evidence="9 10">DSM 21219</strain>
    </source>
</reference>
<feature type="domain" description="Helicase ATP-binding" evidence="7">
    <location>
        <begin position="93"/>
        <end position="268"/>
    </location>
</feature>
<dbReference type="Pfam" id="PF00271">
    <property type="entry name" value="Helicase_C"/>
    <property type="match status" value="1"/>
</dbReference>
<dbReference type="GO" id="GO:0003676">
    <property type="term" value="F:nucleic acid binding"/>
    <property type="evidence" value="ECO:0007669"/>
    <property type="project" value="InterPro"/>
</dbReference>
<evidence type="ECO:0000313" key="10">
    <source>
        <dbReference type="Proteomes" id="UP000192455"/>
    </source>
</evidence>
<evidence type="ECO:0000256" key="1">
    <source>
        <dbReference type="ARBA" id="ARBA00022741"/>
    </source>
</evidence>
<evidence type="ECO:0000259" key="7">
    <source>
        <dbReference type="PROSITE" id="PS51192"/>
    </source>
</evidence>
<dbReference type="Gene3D" id="3.40.50.300">
    <property type="entry name" value="P-loop containing nucleotide triphosphate hydrolases"/>
    <property type="match status" value="2"/>
</dbReference>
<evidence type="ECO:0000256" key="6">
    <source>
        <dbReference type="SAM" id="MobiDB-lite"/>
    </source>
</evidence>
<dbReference type="PANTHER" id="PTHR47959:SF13">
    <property type="entry name" value="ATP-DEPENDENT RNA HELICASE RHLE"/>
    <property type="match status" value="1"/>
</dbReference>
<keyword evidence="1" id="KW-0547">Nucleotide-binding</keyword>
<comment type="similarity">
    <text evidence="5">Belongs to the DEAD box helicase family.</text>
</comment>
<dbReference type="InterPro" id="IPR001650">
    <property type="entry name" value="Helicase_C-like"/>
</dbReference>
<keyword evidence="10" id="KW-1185">Reference proteome</keyword>
<name>A0A1R3XBW0_9RHOB</name>
<dbReference type="InterPro" id="IPR050079">
    <property type="entry name" value="DEAD_box_RNA_helicase"/>
</dbReference>
<dbReference type="GO" id="GO:0003724">
    <property type="term" value="F:RNA helicase activity"/>
    <property type="evidence" value="ECO:0007669"/>
    <property type="project" value="TreeGrafter"/>
</dbReference>
<dbReference type="CDD" id="cd00268">
    <property type="entry name" value="DEADc"/>
    <property type="match status" value="1"/>
</dbReference>
<evidence type="ECO:0000256" key="5">
    <source>
        <dbReference type="ARBA" id="ARBA00038437"/>
    </source>
</evidence>
<evidence type="ECO:0000256" key="3">
    <source>
        <dbReference type="ARBA" id="ARBA00022806"/>
    </source>
</evidence>
<keyword evidence="3 9" id="KW-0347">Helicase</keyword>
<dbReference type="PANTHER" id="PTHR47959">
    <property type="entry name" value="ATP-DEPENDENT RNA HELICASE RHLE-RELATED"/>
    <property type="match status" value="1"/>
</dbReference>
<feature type="region of interest" description="Disordered" evidence="6">
    <location>
        <begin position="429"/>
        <end position="475"/>
    </location>
</feature>
<sequence length="475" mass="50816">MPARYGAAGHNGFLFIMTTDTISRRPSTRRSRKPARPGTAPARAPGGAERRSAPARAPLAEGPFHAMGIDARLCANLPPLGMDAPTPIQAEAIPAIIEGRDLLGLAQTGTGKTAAFSLPMLTRLLAAGQRPAPKTVRALILAPTRELATQIATSVEAYAEGTPLRALRVVGGASLHAQAQRLARGVDVLIATPGRLLDLIERGALDLSATGHLVLDEADQMLDIGFIHALRRIARLLPRGRQTQLFSATMPKLMEELAESYLTDPLRVAVTPPGRAAERIEQGVHFVNQGDKATLLSEYLGAHPGDLAMVFARTKHGSDKLARVLEKNGFAVAAIHGNKSQGQRERALAAFRAGQVHVLVATDVAARGLDIPEVAHVYNYDLPNVPESYVHRIGRTARAGRKGRAVAFCSPEEWGALKDIEKTMKSEIAVIGGEPPAHPVATPRKSRNARPNRPQGQRPARRPSRGTGAPRRARS</sequence>
<dbReference type="CDD" id="cd18787">
    <property type="entry name" value="SF2_C_DEAD"/>
    <property type="match status" value="1"/>
</dbReference>